<organism evidence="1 2">
    <name type="scientific">Sunxiuqinia dokdonensis</name>
    <dbReference type="NCBI Taxonomy" id="1409788"/>
    <lineage>
        <taxon>Bacteria</taxon>
        <taxon>Pseudomonadati</taxon>
        <taxon>Bacteroidota</taxon>
        <taxon>Bacteroidia</taxon>
        <taxon>Marinilabiliales</taxon>
        <taxon>Prolixibacteraceae</taxon>
        <taxon>Sunxiuqinia</taxon>
    </lineage>
</organism>
<proteinExistence type="predicted"/>
<evidence type="ECO:0000313" key="2">
    <source>
        <dbReference type="Proteomes" id="UP000036958"/>
    </source>
</evidence>
<comment type="caution">
    <text evidence="1">The sequence shown here is derived from an EMBL/GenBank/DDBJ whole genome shotgun (WGS) entry which is preliminary data.</text>
</comment>
<dbReference type="PROSITE" id="PS51318">
    <property type="entry name" value="TAT"/>
    <property type="match status" value="1"/>
</dbReference>
<dbReference type="Pfam" id="PF02065">
    <property type="entry name" value="Melibiase"/>
    <property type="match status" value="1"/>
</dbReference>
<evidence type="ECO:0000313" key="1">
    <source>
        <dbReference type="EMBL" id="KOH44992.1"/>
    </source>
</evidence>
<sequence>MTKNTIERRNFLKLVGTGIGSLLTLPYYSSALGETSTVNRNRFKIGKPQWILHNDGTFDLIAGSMHLRNCRPTIDGQSIFVRNTFMGDSPKGKRIIYELDRGFVMLDLKINSGSISIGAELSGMSRAPYWFCPLGEAVVNGVKQYFKQGQGFGGPSGLYEFQEPSAQEFGNQPGEQAWAYDSYLVTGLISAEQETLAIGTYEHSDFIQKSTFYNRPHRRGLSDRYPDVEQILFETGFVTENIPLKDDFIKLPDIYIFFGNKPYETLQHLAWNISEQMGARKDTKTSYHWDSFNEFEHDFSHEKLTELLTTLDTIDPPIMLDTILINDGYCVHGDWLDYTDNWPRGLEPAARDIFQRQYRAGVWIAPFMVSEESKIFKRHKNWLIRDLNGEPILEWEFPEGKHYALDGSHPDVQRYIQKVFRAYRKMGFTFYKTDFMDWGLKPTVGIDRYDKTKSSVQIFTEVLNIIREEIGAGSFWITGTAPYAHMIGYVDAMRVANSLNCQWTEQGVGNMLQESYNTQYFNNVFWQNDLDVISLRNENCQLTATEKTSLANWIGIMGGVVSTSDRFSTLTDEQLDLWRLLIPQERPQSATLPLWGDNHQCKLVLRRYRSPRGWGLLILNDTEQTVTETFVFSEINEENNNWVYEWKLGESVDLGNLSQITLTLQKHESKLFYLTNGNDAPSEDLTISGLRLKKVYR</sequence>
<dbReference type="InterPro" id="IPR017853">
    <property type="entry name" value="GH"/>
</dbReference>
<dbReference type="InterPro" id="IPR013785">
    <property type="entry name" value="Aldolase_TIM"/>
</dbReference>
<dbReference type="RefSeq" id="WP_053182984.1">
    <property type="nucleotide sequence ID" value="NZ_LGIA01000149.1"/>
</dbReference>
<dbReference type="InterPro" id="IPR006311">
    <property type="entry name" value="TAT_signal"/>
</dbReference>
<keyword evidence="2" id="KW-1185">Reference proteome</keyword>
<reference evidence="2" key="1">
    <citation type="submission" date="2015-07" db="EMBL/GenBank/DDBJ databases">
        <title>Genome sequencing of Sunxiuqinia dokdonensis strain SK.</title>
        <authorList>
            <person name="Ahn S."/>
            <person name="Kim B.-C."/>
        </authorList>
    </citation>
    <scope>NUCLEOTIDE SEQUENCE [LARGE SCALE GENOMIC DNA]</scope>
    <source>
        <strain evidence="2">SK</strain>
    </source>
</reference>
<dbReference type="STRING" id="1409788.NC99_21170"/>
<name>A0A0L8V9V2_9BACT</name>
<evidence type="ECO:0008006" key="3">
    <source>
        <dbReference type="Google" id="ProtNLM"/>
    </source>
</evidence>
<dbReference type="EMBL" id="LGIA01000149">
    <property type="protein sequence ID" value="KOH44992.1"/>
    <property type="molecule type" value="Genomic_DNA"/>
</dbReference>
<dbReference type="Proteomes" id="UP000036958">
    <property type="component" value="Unassembled WGS sequence"/>
</dbReference>
<gene>
    <name evidence="1" type="ORF">NC99_21170</name>
</gene>
<dbReference type="OrthoDB" id="9758822at2"/>
<dbReference type="AlphaFoldDB" id="A0A0L8V9V2"/>
<dbReference type="Gene3D" id="3.20.20.70">
    <property type="entry name" value="Aldolase class I"/>
    <property type="match status" value="1"/>
</dbReference>
<dbReference type="SUPFAM" id="SSF51445">
    <property type="entry name" value="(Trans)glycosidases"/>
    <property type="match status" value="1"/>
</dbReference>
<protein>
    <recommendedName>
        <fullName evidence="3">Alpha-galactosidase</fullName>
    </recommendedName>
</protein>
<accession>A0A0L8V9V2</accession>